<sequence length="262" mass="29127">MFSDTVQAELISLFSSTSSDPLSLFGTSCDSTLPSDSFIHLLVDKSSLPSPPTPAVPIFPPSTEHDVDEIEPSSSRLSLAQRVLQIQSPTLRTTYIRCPPNDPTHLGLKHPWIHLQVRDMGRDWSFEIGLVDRFGHIGIVRLSTFQKEPRLTPSTKPSSPPLLHLPLSFPSISSRPLTAWATVTLHLPTLLPHFTSSSLLPRGTEGAHMRAPLGTSMPSGSFSHTSYVKVYATCRLRRIWFSRTGPGKKAPWEFELYGDEYR</sequence>
<protein>
    <recommendedName>
        <fullName evidence="1">CFA20 domain-containing protein</fullName>
    </recommendedName>
</protein>
<reference evidence="2" key="1">
    <citation type="submission" date="2023-03" db="EMBL/GenBank/DDBJ databases">
        <title>Massive genome expansion in bonnet fungi (Mycena s.s.) driven by repeated elements and novel gene families across ecological guilds.</title>
        <authorList>
            <consortium name="Lawrence Berkeley National Laboratory"/>
            <person name="Harder C.B."/>
            <person name="Miyauchi S."/>
            <person name="Viragh M."/>
            <person name="Kuo A."/>
            <person name="Thoen E."/>
            <person name="Andreopoulos B."/>
            <person name="Lu D."/>
            <person name="Skrede I."/>
            <person name="Drula E."/>
            <person name="Henrissat B."/>
            <person name="Morin E."/>
            <person name="Kohler A."/>
            <person name="Barry K."/>
            <person name="LaButti K."/>
            <person name="Morin E."/>
            <person name="Salamov A."/>
            <person name="Lipzen A."/>
            <person name="Mereny Z."/>
            <person name="Hegedus B."/>
            <person name="Baldrian P."/>
            <person name="Stursova M."/>
            <person name="Weitz H."/>
            <person name="Taylor A."/>
            <person name="Grigoriev I.V."/>
            <person name="Nagy L.G."/>
            <person name="Martin F."/>
            <person name="Kauserud H."/>
        </authorList>
    </citation>
    <scope>NUCLEOTIDE SEQUENCE</scope>
    <source>
        <strain evidence="2">CBHHK200</strain>
    </source>
</reference>
<evidence type="ECO:0000313" key="3">
    <source>
        <dbReference type="Proteomes" id="UP001218188"/>
    </source>
</evidence>
<evidence type="ECO:0000313" key="2">
    <source>
        <dbReference type="EMBL" id="KAJ7031994.1"/>
    </source>
</evidence>
<gene>
    <name evidence="2" type="ORF">C8F04DRAFT_670664</name>
</gene>
<dbReference type="AlphaFoldDB" id="A0AAD6SQQ4"/>
<proteinExistence type="predicted"/>
<keyword evidence="3" id="KW-1185">Reference proteome</keyword>
<dbReference type="EMBL" id="JARJCM010000077">
    <property type="protein sequence ID" value="KAJ7031994.1"/>
    <property type="molecule type" value="Genomic_DNA"/>
</dbReference>
<evidence type="ECO:0000259" key="1">
    <source>
        <dbReference type="Pfam" id="PF05018"/>
    </source>
</evidence>
<accession>A0AAD6SQQ4</accession>
<dbReference type="PANTHER" id="PTHR12458">
    <property type="entry name" value="ORF PROTEIN"/>
    <property type="match status" value="1"/>
</dbReference>
<dbReference type="InterPro" id="IPR007714">
    <property type="entry name" value="CFA20_dom"/>
</dbReference>
<dbReference type="InterPro" id="IPR040441">
    <property type="entry name" value="CFA20/CFAP20DC"/>
</dbReference>
<organism evidence="2 3">
    <name type="scientific">Mycena alexandri</name>
    <dbReference type="NCBI Taxonomy" id="1745969"/>
    <lineage>
        <taxon>Eukaryota</taxon>
        <taxon>Fungi</taxon>
        <taxon>Dikarya</taxon>
        <taxon>Basidiomycota</taxon>
        <taxon>Agaricomycotina</taxon>
        <taxon>Agaricomycetes</taxon>
        <taxon>Agaricomycetidae</taxon>
        <taxon>Agaricales</taxon>
        <taxon>Marasmiineae</taxon>
        <taxon>Mycenaceae</taxon>
        <taxon>Mycena</taxon>
    </lineage>
</organism>
<feature type="domain" description="CFA20" evidence="1">
    <location>
        <begin position="79"/>
        <end position="154"/>
    </location>
</feature>
<comment type="caution">
    <text evidence="2">The sequence shown here is derived from an EMBL/GenBank/DDBJ whole genome shotgun (WGS) entry which is preliminary data.</text>
</comment>
<name>A0AAD6SQQ4_9AGAR</name>
<dbReference type="Proteomes" id="UP001218188">
    <property type="component" value="Unassembled WGS sequence"/>
</dbReference>
<dbReference type="Pfam" id="PF05018">
    <property type="entry name" value="CFA20_dom"/>
    <property type="match status" value="1"/>
</dbReference>